<dbReference type="GO" id="GO:0003777">
    <property type="term" value="F:microtubule motor activity"/>
    <property type="evidence" value="ECO:0007669"/>
    <property type="project" value="InterPro"/>
</dbReference>
<evidence type="ECO:0000256" key="3">
    <source>
        <dbReference type="ARBA" id="ARBA00022741"/>
    </source>
</evidence>
<dbReference type="AlphaFoldDB" id="A0A6G1I2W5"/>
<dbReference type="GO" id="GO:0007052">
    <property type="term" value="P:mitotic spindle organization"/>
    <property type="evidence" value="ECO:0007669"/>
    <property type="project" value="TreeGrafter"/>
</dbReference>
<keyword evidence="5 6" id="KW-0175">Coiled coil</keyword>
<reference evidence="8" key="1">
    <citation type="journal article" date="2020" name="Stud. Mycol.">
        <title>101 Dothideomycetes genomes: a test case for predicting lifestyles and emergence of pathogens.</title>
        <authorList>
            <person name="Haridas S."/>
            <person name="Albert R."/>
            <person name="Binder M."/>
            <person name="Bloem J."/>
            <person name="Labutti K."/>
            <person name="Salamov A."/>
            <person name="Andreopoulos B."/>
            <person name="Baker S."/>
            <person name="Barry K."/>
            <person name="Bills G."/>
            <person name="Bluhm B."/>
            <person name="Cannon C."/>
            <person name="Castanera R."/>
            <person name="Culley D."/>
            <person name="Daum C."/>
            <person name="Ezra D."/>
            <person name="Gonzalez J."/>
            <person name="Henrissat B."/>
            <person name="Kuo A."/>
            <person name="Liang C."/>
            <person name="Lipzen A."/>
            <person name="Lutzoni F."/>
            <person name="Magnuson J."/>
            <person name="Mondo S."/>
            <person name="Nolan M."/>
            <person name="Ohm R."/>
            <person name="Pangilinan J."/>
            <person name="Park H.-J."/>
            <person name="Ramirez L."/>
            <person name="Alfaro M."/>
            <person name="Sun H."/>
            <person name="Tritt A."/>
            <person name="Yoshinaga Y."/>
            <person name="Zwiers L.-H."/>
            <person name="Turgeon B."/>
            <person name="Goodwin S."/>
            <person name="Spatafora J."/>
            <person name="Crous P."/>
            <person name="Grigoriev I."/>
        </authorList>
    </citation>
    <scope>NUCLEOTIDE SEQUENCE</scope>
    <source>
        <strain evidence="8">CBS 262.69</strain>
    </source>
</reference>
<proteinExistence type="predicted"/>
<name>A0A6G1I2W5_9PEZI</name>
<feature type="compositionally biased region" description="Basic and acidic residues" evidence="7">
    <location>
        <begin position="230"/>
        <end position="240"/>
    </location>
</feature>
<organism evidence="8 9">
    <name type="scientific">Trichodelitschia bisporula</name>
    <dbReference type="NCBI Taxonomy" id="703511"/>
    <lineage>
        <taxon>Eukaryota</taxon>
        <taxon>Fungi</taxon>
        <taxon>Dikarya</taxon>
        <taxon>Ascomycota</taxon>
        <taxon>Pezizomycotina</taxon>
        <taxon>Dothideomycetes</taxon>
        <taxon>Dothideomycetes incertae sedis</taxon>
        <taxon>Phaeotrichales</taxon>
        <taxon>Phaeotrichaceae</taxon>
        <taxon>Trichodelitschia</taxon>
    </lineage>
</organism>
<dbReference type="InterPro" id="IPR027640">
    <property type="entry name" value="Kinesin-like_fam"/>
</dbReference>
<evidence type="ECO:0000256" key="6">
    <source>
        <dbReference type="SAM" id="Coils"/>
    </source>
</evidence>
<protein>
    <submittedName>
        <fullName evidence="8">Uncharacterized protein</fullName>
    </submittedName>
</protein>
<dbReference type="OrthoDB" id="20105at2759"/>
<feature type="region of interest" description="Disordered" evidence="7">
    <location>
        <begin position="230"/>
        <end position="257"/>
    </location>
</feature>
<accession>A0A6G1I2W5</accession>
<dbReference type="Proteomes" id="UP000799640">
    <property type="component" value="Unassembled WGS sequence"/>
</dbReference>
<feature type="compositionally biased region" description="Low complexity" evidence="7">
    <location>
        <begin position="476"/>
        <end position="491"/>
    </location>
</feature>
<evidence type="ECO:0000313" key="8">
    <source>
        <dbReference type="EMBL" id="KAF2402602.1"/>
    </source>
</evidence>
<evidence type="ECO:0000256" key="1">
    <source>
        <dbReference type="ARBA" id="ARBA00004496"/>
    </source>
</evidence>
<dbReference type="GO" id="GO:0005737">
    <property type="term" value="C:cytoplasm"/>
    <property type="evidence" value="ECO:0007669"/>
    <property type="project" value="UniProtKB-SubCell"/>
</dbReference>
<feature type="region of interest" description="Disordered" evidence="7">
    <location>
        <begin position="471"/>
        <end position="714"/>
    </location>
</feature>
<dbReference type="GO" id="GO:0005875">
    <property type="term" value="C:microtubule associated complex"/>
    <property type="evidence" value="ECO:0007669"/>
    <property type="project" value="TreeGrafter"/>
</dbReference>
<feature type="coiled-coil region" evidence="6">
    <location>
        <begin position="64"/>
        <end position="126"/>
    </location>
</feature>
<keyword evidence="9" id="KW-1185">Reference proteome</keyword>
<dbReference type="GO" id="GO:0051231">
    <property type="term" value="P:spindle elongation"/>
    <property type="evidence" value="ECO:0007669"/>
    <property type="project" value="TreeGrafter"/>
</dbReference>
<dbReference type="PANTHER" id="PTHR47969:SF15">
    <property type="entry name" value="CHROMOSOME-ASSOCIATED KINESIN KIF4A-RELATED"/>
    <property type="match status" value="1"/>
</dbReference>
<dbReference type="GO" id="GO:0005524">
    <property type="term" value="F:ATP binding"/>
    <property type="evidence" value="ECO:0007669"/>
    <property type="project" value="UniProtKB-KW"/>
</dbReference>
<gene>
    <name evidence="8" type="ORF">EJ06DRAFT_528704</name>
</gene>
<sequence length="749" mass="80468">MAPMATAMAFPTASPTDALAHDYGPTTTAAELKLERTSRTLDSITQSEHTRLLSVKHLLLAHELDDLNTRLIEEEERGDALEMSLDDALAYADERAAQIAHLTSVVRAKEREIETARAELTAATSLSTTNTQVLAEKLALTREISSLKPEVEHLRTQSALYQQTLSEKLALQREVTTLTVELETAQRAATRAVKKVGKTSDLAAEYDAREEALEAEVAALRAQLRESKAEASSLKKDAEVQSRTTKKAGKTSEEALQAEVDDLRSQLRDTNAKMSTLRSRFEAQAHLIEDGDEDGDHYLKERIEDLRESLWEAVTEKEEAEEKYEMMAKEMQALIASQEVVKQQQVELRKEIEAEKRAHAKAEKAAAKAEKAAEKLAAKAGGANNAAELAKLRAELEEEKAARLEAEKAAGSTSTAEITTLRTALDEEKTARLAAEKAAASQAAAWEAQRALLEDKLSNFRTKLRSTKEKLRAAEEAAATAAAAAPAPGANPRKRRALPADEELGTPGEPPVKRGRSVAPNAAGVGDKSTFSITPFLNRVGSVAPEDSDKDGEEEDAPVEVVNSPSTAAAVKKPRGKKPAAPLAPVAAARQNAKGRGRKKIAALEKVPEEGEEADAPAPEPVAAVAPTAAEPEPAEPAAEPTSKPFLPFAPKLKPASQKPRKSLASFATFTTEGPAEKKKRRKLGGSGSTGPKTLFDEEEDAAPAKPIPGRGLFGRGGLKGTLKMRQPLVVVEDGFEFSPLKRGKKGGK</sequence>
<evidence type="ECO:0000256" key="4">
    <source>
        <dbReference type="ARBA" id="ARBA00022840"/>
    </source>
</evidence>
<dbReference type="PANTHER" id="PTHR47969">
    <property type="entry name" value="CHROMOSOME-ASSOCIATED KINESIN KIF4A-RELATED"/>
    <property type="match status" value="1"/>
</dbReference>
<evidence type="ECO:0000256" key="2">
    <source>
        <dbReference type="ARBA" id="ARBA00022490"/>
    </source>
</evidence>
<feature type="compositionally biased region" description="Low complexity" evidence="7">
    <location>
        <begin position="621"/>
        <end position="656"/>
    </location>
</feature>
<evidence type="ECO:0000313" key="9">
    <source>
        <dbReference type="Proteomes" id="UP000799640"/>
    </source>
</evidence>
<feature type="compositionally biased region" description="Low complexity" evidence="7">
    <location>
        <begin position="579"/>
        <end position="589"/>
    </location>
</feature>
<comment type="subcellular location">
    <subcellularLocation>
        <location evidence="1">Cytoplasm</location>
    </subcellularLocation>
</comment>
<dbReference type="GO" id="GO:0007018">
    <property type="term" value="P:microtubule-based movement"/>
    <property type="evidence" value="ECO:0007669"/>
    <property type="project" value="InterPro"/>
</dbReference>
<evidence type="ECO:0000256" key="5">
    <source>
        <dbReference type="ARBA" id="ARBA00023054"/>
    </source>
</evidence>
<dbReference type="EMBL" id="ML996691">
    <property type="protein sequence ID" value="KAF2402602.1"/>
    <property type="molecule type" value="Genomic_DNA"/>
</dbReference>
<evidence type="ECO:0000256" key="7">
    <source>
        <dbReference type="SAM" id="MobiDB-lite"/>
    </source>
</evidence>
<keyword evidence="3" id="KW-0547">Nucleotide-binding</keyword>
<keyword evidence="2" id="KW-0963">Cytoplasm</keyword>
<feature type="compositionally biased region" description="Acidic residues" evidence="7">
    <location>
        <begin position="546"/>
        <end position="558"/>
    </location>
</feature>
<keyword evidence="4" id="KW-0067">ATP-binding</keyword>